<accession>A0A6G8ASP7</accession>
<dbReference type="EMBL" id="CP049887">
    <property type="protein sequence ID" value="QIL47962.1"/>
    <property type="molecule type" value="Genomic_DNA"/>
</dbReference>
<dbReference type="RefSeq" id="WP_166034127.1">
    <property type="nucleotide sequence ID" value="NZ_CP049887.1"/>
</dbReference>
<evidence type="ECO:0000256" key="2">
    <source>
        <dbReference type="ARBA" id="ARBA00022801"/>
    </source>
</evidence>
<feature type="domain" description="AB hydrolase-1" evidence="3">
    <location>
        <begin position="29"/>
        <end position="287"/>
    </location>
</feature>
<reference evidence="4 5" key="1">
    <citation type="submission" date="2020-03" db="EMBL/GenBank/DDBJ databases">
        <title>Vagococcus sp. nov., isolated from beetles.</title>
        <authorList>
            <person name="Hyun D.-W."/>
            <person name="Bae J.-W."/>
        </authorList>
    </citation>
    <scope>NUCLEOTIDE SEQUENCE [LARGE SCALE GENOMIC DNA]</scope>
    <source>
        <strain evidence="4 5">HDW17B</strain>
    </source>
</reference>
<dbReference type="GO" id="GO:0004177">
    <property type="term" value="F:aminopeptidase activity"/>
    <property type="evidence" value="ECO:0007669"/>
    <property type="project" value="UniProtKB-EC"/>
</dbReference>
<dbReference type="SUPFAM" id="SSF53474">
    <property type="entry name" value="alpha/beta-Hydrolases"/>
    <property type="match status" value="1"/>
</dbReference>
<keyword evidence="5" id="KW-1185">Reference proteome</keyword>
<keyword evidence="2 4" id="KW-0378">Hydrolase</keyword>
<dbReference type="AlphaFoldDB" id="A0A6G8ASP7"/>
<protein>
    <submittedName>
        <fullName evidence="4">Alpha/beta hydrolase</fullName>
    </submittedName>
</protein>
<sequence>MTYSVIEKQKINGVDLSFSINKQTNSNKPILLYLHGEPGDSCIPLTQKFNSELEKEFIFVNLEQRGSGLSYYKFSDSSKLSIEDIVNDIFVFINYLLKRFNQEKVILVGHSWGSVLAIKLIQNHPEIILKYIGIGQVINMKKNIEYQQSFLKEKGVAEKIINFEDEKALIADSLSLTRLIVKNGGSLYKQTNYSKLIFPFLFSKSYSLKSLIHRVKGSNQSIQYFWKELMDINFEEIDHFSIPIYFFEGRHDYHVSSEMVNEFSKKIKSSVSLVWFENSGHFPQWEESQKFNQCIIDICIHNDC</sequence>
<dbReference type="PRINTS" id="PR00793">
    <property type="entry name" value="PROAMNOPTASE"/>
</dbReference>
<evidence type="ECO:0000313" key="4">
    <source>
        <dbReference type="EMBL" id="QIL47962.1"/>
    </source>
</evidence>
<name>A0A6G8ASP7_9ENTE</name>
<evidence type="ECO:0000256" key="1">
    <source>
        <dbReference type="ARBA" id="ARBA00010088"/>
    </source>
</evidence>
<comment type="similarity">
    <text evidence="1">Belongs to the peptidase S33 family.</text>
</comment>
<organism evidence="4 5">
    <name type="scientific">Vagococcus hydrophili</name>
    <dbReference type="NCBI Taxonomy" id="2714947"/>
    <lineage>
        <taxon>Bacteria</taxon>
        <taxon>Bacillati</taxon>
        <taxon>Bacillota</taxon>
        <taxon>Bacilli</taxon>
        <taxon>Lactobacillales</taxon>
        <taxon>Enterococcaceae</taxon>
        <taxon>Vagococcus</taxon>
    </lineage>
</organism>
<dbReference type="Proteomes" id="UP000501747">
    <property type="component" value="Chromosome"/>
</dbReference>
<evidence type="ECO:0000259" key="3">
    <source>
        <dbReference type="Pfam" id="PF00561"/>
    </source>
</evidence>
<dbReference type="GO" id="GO:0006508">
    <property type="term" value="P:proteolysis"/>
    <property type="evidence" value="ECO:0007669"/>
    <property type="project" value="InterPro"/>
</dbReference>
<dbReference type="InterPro" id="IPR029058">
    <property type="entry name" value="AB_hydrolase_fold"/>
</dbReference>
<evidence type="ECO:0000313" key="5">
    <source>
        <dbReference type="Proteomes" id="UP000501747"/>
    </source>
</evidence>
<dbReference type="InterPro" id="IPR000073">
    <property type="entry name" value="AB_hydrolase_1"/>
</dbReference>
<dbReference type="Pfam" id="PF00561">
    <property type="entry name" value="Abhydrolase_1"/>
    <property type="match status" value="1"/>
</dbReference>
<dbReference type="Gene3D" id="3.40.50.1820">
    <property type="entry name" value="alpha/beta hydrolase"/>
    <property type="match status" value="1"/>
</dbReference>
<dbReference type="KEGG" id="vhy:G7082_05150"/>
<dbReference type="InterPro" id="IPR002410">
    <property type="entry name" value="Peptidase_S33"/>
</dbReference>
<dbReference type="PANTHER" id="PTHR43329">
    <property type="entry name" value="EPOXIDE HYDROLASE"/>
    <property type="match status" value="1"/>
</dbReference>
<gene>
    <name evidence="4" type="ORF">G7082_05150</name>
</gene>
<proteinExistence type="inferred from homology"/>